<proteinExistence type="predicted"/>
<dbReference type="PIRSF" id="PIRSF016493">
    <property type="entry name" value="Glycyl_aminpptds"/>
    <property type="match status" value="1"/>
</dbReference>
<organism evidence="3 4">
    <name type="scientific">Altererythrobacter epoxidivorans</name>
    <dbReference type="NCBI Taxonomy" id="361183"/>
    <lineage>
        <taxon>Bacteria</taxon>
        <taxon>Pseudomonadati</taxon>
        <taxon>Pseudomonadota</taxon>
        <taxon>Alphaproteobacteria</taxon>
        <taxon>Sphingomonadales</taxon>
        <taxon>Erythrobacteraceae</taxon>
        <taxon>Altererythrobacter</taxon>
    </lineage>
</organism>
<dbReference type="Gene3D" id="2.30.42.10">
    <property type="match status" value="1"/>
</dbReference>
<dbReference type="InterPro" id="IPR036034">
    <property type="entry name" value="PDZ_sf"/>
</dbReference>
<dbReference type="Gene3D" id="1.10.390.10">
    <property type="entry name" value="Neutral Protease Domain 2"/>
    <property type="match status" value="1"/>
</dbReference>
<keyword evidence="1" id="KW-0732">Signal</keyword>
<evidence type="ECO:0000259" key="2">
    <source>
        <dbReference type="PROSITE" id="PS50106"/>
    </source>
</evidence>
<dbReference type="SUPFAM" id="SSF50156">
    <property type="entry name" value="PDZ domain-like"/>
    <property type="match status" value="1"/>
</dbReference>
<feature type="chain" id="PRO_5005805006" evidence="1">
    <location>
        <begin position="27"/>
        <end position="653"/>
    </location>
</feature>
<dbReference type="PROSITE" id="PS50106">
    <property type="entry name" value="PDZ"/>
    <property type="match status" value="1"/>
</dbReference>
<feature type="signal peptide" evidence="1">
    <location>
        <begin position="1"/>
        <end position="26"/>
    </location>
</feature>
<dbReference type="InterPro" id="IPR024191">
    <property type="entry name" value="Peptidase_M61"/>
</dbReference>
<dbReference type="PATRIC" id="fig|361183.4.peg.2726"/>
<keyword evidence="4" id="KW-1185">Reference proteome</keyword>
<feature type="domain" description="PDZ" evidence="2">
    <location>
        <begin position="534"/>
        <end position="617"/>
    </location>
</feature>
<evidence type="ECO:0000313" key="4">
    <source>
        <dbReference type="Proteomes" id="UP000057938"/>
    </source>
</evidence>
<dbReference type="InterPro" id="IPR040756">
    <property type="entry name" value="Peptidase_M61_N"/>
</dbReference>
<dbReference type="AlphaFoldDB" id="A0A0M5L104"/>
<accession>A0A0M5L104</accession>
<dbReference type="InterPro" id="IPR001478">
    <property type="entry name" value="PDZ"/>
</dbReference>
<reference evidence="3 4" key="1">
    <citation type="submission" date="2015-09" db="EMBL/GenBank/DDBJ databases">
        <title>Complete genome sequence of a benzo[a]pyrene-degrading bacterium Altererythrobacter epoxidivorans CGMCC 1.7731T.</title>
        <authorList>
            <person name="Li Z."/>
            <person name="Cheng H."/>
            <person name="Huo Y."/>
            <person name="Xu X."/>
        </authorList>
    </citation>
    <scope>NUCLEOTIDE SEQUENCE [LARGE SCALE GENOMIC DNA]</scope>
    <source>
        <strain evidence="3 4">CGMCC 1.7731</strain>
    </source>
</reference>
<name>A0A0M5L104_9SPHN</name>
<dbReference type="KEGG" id="aep:AMC99_02773"/>
<evidence type="ECO:0000256" key="1">
    <source>
        <dbReference type="SAM" id="SignalP"/>
    </source>
</evidence>
<dbReference type="InterPro" id="IPR027268">
    <property type="entry name" value="Peptidase_M4/M1_CTD_sf"/>
</dbReference>
<sequence>MGAAMKKSVAVAALALSLTFSTSLYAQQAGSDVLRSKPVAPALDDATPLPKDTPWPGGTISLDIDATDTGRGVYTVTETIPVPAGMRTLTLLFPEWLPGNHAPRGPINLVSNFRFYAGDTELKWHRNPLDVYQIDVEVPEGATEVVARFVHTSPVTGREGRITMTQEMLNLQWEKMSFYPAGHYVRQIAVKPTVTFPEGWEVFTALDGKAQAGNRVTWDVVDYETLVDSPIFAGKYAKQWSLDPAVTLDAVADKPKYLELAPENLKTFEKLVDEADALFGARHFDHYNFLLAMTDRMGGIGLEHHRSSENQYETKALVDWDKMAWDRNVVSHELVHSWNGKYRRPADLWGPDYRTPKQDSLLWMYEGQTQFWGWILAARSGLQDKDTILGTIALAAANYAEGQPGRAWRAVEDTTHDPIINSRRPLPYSSLSRSEDYYVEGALTWLEADQIIRNGTGGKKGLDDFAKAFFGQNDGDWGIATYDFEEIVATLNGVYAHDWATFLDTRLRKPGQPAPMRGLEMAGYKLVWKEEPNTYDAGRMSGGEYLNLFYSLGVNLSSDGKVTSTLWDGPAFSLGIVNGAQIVAVDGEAYSSETIKEAITAAKDRKEPIELLVKRGDRYDTIAIDYHGGLRYPWIEATGTNTGLDKLLAPRTK</sequence>
<dbReference type="Pfam" id="PF05299">
    <property type="entry name" value="Peptidase_M61"/>
    <property type="match status" value="1"/>
</dbReference>
<dbReference type="Gene3D" id="2.60.40.3650">
    <property type="match status" value="1"/>
</dbReference>
<dbReference type="STRING" id="361183.AMC99_02773"/>
<dbReference type="Pfam" id="PF17899">
    <property type="entry name" value="Peptidase_M61_N"/>
    <property type="match status" value="1"/>
</dbReference>
<dbReference type="InterPro" id="IPR007963">
    <property type="entry name" value="Peptidase_M61_catalytic"/>
</dbReference>
<dbReference type="Proteomes" id="UP000057938">
    <property type="component" value="Chromosome"/>
</dbReference>
<dbReference type="SUPFAM" id="SSF55486">
    <property type="entry name" value="Metalloproteases ('zincins'), catalytic domain"/>
    <property type="match status" value="1"/>
</dbReference>
<evidence type="ECO:0000313" key="3">
    <source>
        <dbReference type="EMBL" id="ALE18044.1"/>
    </source>
</evidence>
<dbReference type="EMBL" id="CP012669">
    <property type="protein sequence ID" value="ALE18044.1"/>
    <property type="molecule type" value="Genomic_DNA"/>
</dbReference>
<gene>
    <name evidence="3" type="ORF">AMC99_02773</name>
</gene>
<protein>
    <submittedName>
        <fullName evidence="3">PDZ domain family protein</fullName>
    </submittedName>
</protein>